<dbReference type="EMBL" id="MRTF01000005">
    <property type="protein sequence ID" value="OME92194.1"/>
    <property type="molecule type" value="Genomic_DNA"/>
</dbReference>
<dbReference type="Pfam" id="PF05504">
    <property type="entry name" value="Spore_GerAC"/>
    <property type="match status" value="1"/>
</dbReference>
<dbReference type="PANTHER" id="PTHR35789:SF1">
    <property type="entry name" value="SPORE GERMINATION PROTEIN B3"/>
    <property type="match status" value="1"/>
</dbReference>
<dbReference type="InterPro" id="IPR038501">
    <property type="entry name" value="Spore_GerAC_C_sf"/>
</dbReference>
<dbReference type="InterPro" id="IPR057336">
    <property type="entry name" value="GerAC_N"/>
</dbReference>
<evidence type="ECO:0000313" key="12">
    <source>
        <dbReference type="Proteomes" id="UP000187074"/>
    </source>
</evidence>
<evidence type="ECO:0000256" key="3">
    <source>
        <dbReference type="ARBA" id="ARBA00022544"/>
    </source>
</evidence>
<evidence type="ECO:0000259" key="9">
    <source>
        <dbReference type="Pfam" id="PF05504"/>
    </source>
</evidence>
<protein>
    <submittedName>
        <fullName evidence="11">Spore gernimation protein GerC</fullName>
    </submittedName>
</protein>
<keyword evidence="6" id="KW-0564">Palmitate</keyword>
<keyword evidence="7" id="KW-0449">Lipoprotein</keyword>
<dbReference type="Proteomes" id="UP000187074">
    <property type="component" value="Unassembled WGS sequence"/>
</dbReference>
<evidence type="ECO:0000256" key="2">
    <source>
        <dbReference type="ARBA" id="ARBA00007886"/>
    </source>
</evidence>
<feature type="region of interest" description="Disordered" evidence="8">
    <location>
        <begin position="380"/>
        <end position="399"/>
    </location>
</feature>
<evidence type="ECO:0000256" key="6">
    <source>
        <dbReference type="ARBA" id="ARBA00023139"/>
    </source>
</evidence>
<evidence type="ECO:0000256" key="7">
    <source>
        <dbReference type="ARBA" id="ARBA00023288"/>
    </source>
</evidence>
<dbReference type="Pfam" id="PF25198">
    <property type="entry name" value="Spore_GerAC_N"/>
    <property type="match status" value="1"/>
</dbReference>
<evidence type="ECO:0000313" key="11">
    <source>
        <dbReference type="EMBL" id="OME92194.1"/>
    </source>
</evidence>
<dbReference type="InterPro" id="IPR008844">
    <property type="entry name" value="Spore_GerAC-like"/>
</dbReference>
<reference evidence="11 12" key="1">
    <citation type="submission" date="2016-11" db="EMBL/GenBank/DDBJ databases">
        <title>Paenibacillus species isolates.</title>
        <authorList>
            <person name="Beno S.M."/>
        </authorList>
    </citation>
    <scope>NUCLEOTIDE SEQUENCE [LARGE SCALE GENOMIC DNA]</scope>
    <source>
        <strain evidence="11 12">FSL F4-0100</strain>
    </source>
</reference>
<feature type="compositionally biased region" description="Polar residues" evidence="8">
    <location>
        <begin position="389"/>
        <end position="399"/>
    </location>
</feature>
<dbReference type="NCBIfam" id="TIGR02887">
    <property type="entry name" value="spore_ger_x_C"/>
    <property type="match status" value="1"/>
</dbReference>
<keyword evidence="4" id="KW-0732">Signal</keyword>
<comment type="caution">
    <text evidence="11">The sequence shown here is derived from an EMBL/GenBank/DDBJ whole genome shotgun (WGS) entry which is preliminary data.</text>
</comment>
<feature type="domain" description="Spore germination GerAC-like C-terminal" evidence="9">
    <location>
        <begin position="228"/>
        <end position="378"/>
    </location>
</feature>
<dbReference type="InterPro" id="IPR046953">
    <property type="entry name" value="Spore_GerAC-like_C"/>
</dbReference>
<evidence type="ECO:0000256" key="4">
    <source>
        <dbReference type="ARBA" id="ARBA00022729"/>
    </source>
</evidence>
<comment type="subcellular location">
    <subcellularLocation>
        <location evidence="1">Membrane</location>
        <topology evidence="1">Lipid-anchor</topology>
    </subcellularLocation>
</comment>
<keyword evidence="3" id="KW-0309">Germination</keyword>
<evidence type="ECO:0000256" key="1">
    <source>
        <dbReference type="ARBA" id="ARBA00004635"/>
    </source>
</evidence>
<accession>A0A1R1B183</accession>
<dbReference type="GO" id="GO:0009847">
    <property type="term" value="P:spore germination"/>
    <property type="evidence" value="ECO:0007669"/>
    <property type="project" value="InterPro"/>
</dbReference>
<evidence type="ECO:0000256" key="8">
    <source>
        <dbReference type="SAM" id="MobiDB-lite"/>
    </source>
</evidence>
<keyword evidence="5" id="KW-0472">Membrane</keyword>
<feature type="domain" description="Spore germination protein N-terminal" evidence="10">
    <location>
        <begin position="25"/>
        <end position="200"/>
    </location>
</feature>
<name>A0A1R1B183_PAELA</name>
<dbReference type="STRING" id="1401.BK123_16400"/>
<gene>
    <name evidence="11" type="ORF">BK123_16400</name>
</gene>
<evidence type="ECO:0000259" key="10">
    <source>
        <dbReference type="Pfam" id="PF25198"/>
    </source>
</evidence>
<dbReference type="PROSITE" id="PS51257">
    <property type="entry name" value="PROKAR_LIPOPROTEIN"/>
    <property type="match status" value="1"/>
</dbReference>
<proteinExistence type="inferred from homology"/>
<dbReference type="PANTHER" id="PTHR35789">
    <property type="entry name" value="SPORE GERMINATION PROTEIN B3"/>
    <property type="match status" value="1"/>
</dbReference>
<dbReference type="Gene3D" id="3.30.300.210">
    <property type="entry name" value="Nutrient germinant receptor protein C, domain 3"/>
    <property type="match status" value="1"/>
</dbReference>
<comment type="similarity">
    <text evidence="2">Belongs to the GerABKC lipoprotein family.</text>
</comment>
<dbReference type="AlphaFoldDB" id="A0A1R1B183"/>
<dbReference type="GO" id="GO:0016020">
    <property type="term" value="C:membrane"/>
    <property type="evidence" value="ECO:0007669"/>
    <property type="project" value="UniProtKB-SubCell"/>
</dbReference>
<organism evidence="11 12">
    <name type="scientific">Paenibacillus lautus</name>
    <name type="common">Bacillus lautus</name>
    <dbReference type="NCBI Taxonomy" id="1401"/>
    <lineage>
        <taxon>Bacteria</taxon>
        <taxon>Bacillati</taxon>
        <taxon>Bacillota</taxon>
        <taxon>Bacilli</taxon>
        <taxon>Bacillales</taxon>
        <taxon>Paenibacillaceae</taxon>
        <taxon>Paenibacillus</taxon>
    </lineage>
</organism>
<sequence length="399" mass="45100">MTICVRIIKLMLLMVILNLLTGCWDIKEIQDMNYITAIGIDQEDGNFVVYTQMMDFTSVAKTETGKAEKPSQVWTSKTKGKTLDMAINALYDTLQERTSWSHISCILLSENVLKSNVLTKLDTIGRYQEVRMTPWVYGTKDSIDQLFTVPAFFNLSQLNTLAHEPTEEFKQKSYIVPIRYFDFMALITEPASTVLIPNLSVDKKTWSLNQKDNPKLVINGVFAISKGVSNGLFTNDKLTGLRWLETDTKRSHILITNKRGEYAGVVVLTNPKVRKELVIVNGMPKYRVHLKLNGSVDEALDDMTKAEIEIQAAAEVREEILTTFKNGVASKTDLFSLEHLFFKKDSRLWKKTYQSSSQPIDPGALESVQVKVHLEHAGMKLLPHHKGPNTPTSQNEPNS</sequence>
<evidence type="ECO:0000256" key="5">
    <source>
        <dbReference type="ARBA" id="ARBA00023136"/>
    </source>
</evidence>